<proteinExistence type="predicted"/>
<dbReference type="EMBL" id="CAWYQH010000108">
    <property type="protein sequence ID" value="CAK8688493.1"/>
    <property type="molecule type" value="Genomic_DNA"/>
</dbReference>
<reference evidence="1 2" key="1">
    <citation type="submission" date="2024-02" db="EMBL/GenBank/DDBJ databases">
        <authorList>
            <person name="Daric V."/>
            <person name="Darras S."/>
        </authorList>
    </citation>
    <scope>NUCLEOTIDE SEQUENCE [LARGE SCALE GENOMIC DNA]</scope>
</reference>
<evidence type="ECO:0000313" key="2">
    <source>
        <dbReference type="Proteomes" id="UP001642483"/>
    </source>
</evidence>
<name>A0ABP0G9L1_CLALP</name>
<evidence type="ECO:0000313" key="1">
    <source>
        <dbReference type="EMBL" id="CAK8688493.1"/>
    </source>
</evidence>
<protein>
    <submittedName>
        <fullName evidence="1">Uncharacterized protein</fullName>
    </submittedName>
</protein>
<keyword evidence="2" id="KW-1185">Reference proteome</keyword>
<organism evidence="1 2">
    <name type="scientific">Clavelina lepadiformis</name>
    <name type="common">Light-bulb sea squirt</name>
    <name type="synonym">Ascidia lepadiformis</name>
    <dbReference type="NCBI Taxonomy" id="159417"/>
    <lineage>
        <taxon>Eukaryota</taxon>
        <taxon>Metazoa</taxon>
        <taxon>Chordata</taxon>
        <taxon>Tunicata</taxon>
        <taxon>Ascidiacea</taxon>
        <taxon>Aplousobranchia</taxon>
        <taxon>Clavelinidae</taxon>
        <taxon>Clavelina</taxon>
    </lineage>
</organism>
<dbReference type="Proteomes" id="UP001642483">
    <property type="component" value="Unassembled WGS sequence"/>
</dbReference>
<gene>
    <name evidence="1" type="ORF">CVLEPA_LOCUS20503</name>
</gene>
<sequence length="68" mass="7746">MTKQRDPMVIKSKLWGFVCSPITRDIGLVSGNILIDAFSLQLTDFARLRRDVGYRLPRYLCGKDGNTQ</sequence>
<comment type="caution">
    <text evidence="1">The sequence shown here is derived from an EMBL/GenBank/DDBJ whole genome shotgun (WGS) entry which is preliminary data.</text>
</comment>
<accession>A0ABP0G9L1</accession>